<dbReference type="PANTHER" id="PTHR32305:SF15">
    <property type="entry name" value="PROTEIN RHSA-RELATED"/>
    <property type="match status" value="1"/>
</dbReference>
<comment type="subcellular location">
    <subcellularLocation>
        <location evidence="1">Secreted</location>
    </subcellularLocation>
</comment>
<evidence type="ECO:0000256" key="2">
    <source>
        <dbReference type="ARBA" id="ARBA00022525"/>
    </source>
</evidence>
<gene>
    <name evidence="6" type="ORF">EHR06_14305</name>
</gene>
<dbReference type="Proteomes" id="UP000297241">
    <property type="component" value="Unassembled WGS sequence"/>
</dbReference>
<dbReference type="Pfam" id="PF03534">
    <property type="entry name" value="SpvB"/>
    <property type="match status" value="1"/>
</dbReference>
<sequence length="2356" mass="258018">MVQRYLILLFLFPILSGFSIKSIIASLTGNLIPQGLPKLSATPSGSLSSDIEIVLPQGTKGIIPRISLSYLSGSGNGIVGVGWNLEGIHFISRDSRFGVKYDSTDDFVSSLAGPLVDVSGSRIKFHSRKESWIQFIPSGICGDGPCSWTATDKDGLTYTFGSTADSRIEALSRNGSIRVWTLSQVRDSFGNGYNVNYIEDATNGEYYPKEITYQNRSIQFSYEDRSDSSPNYTYGSLVQTTKRLSEIEIFVDGSLIRGYGLDYSSGNLSGRSILTTLSRGESNAFGSEDYDDLSFTYGSDGFSLQSLSDTNLNTTTSVMNLFVPSGLLVYANAYFGNPLPTQATATEKRLADYLQYSMSMPVPERDSCNYGPAACLCAAYAPCWGGNQVFFENLVSLCLDYNNWGGPTYCASGIQSGLTNWMSMDIDGNGILDFASVVGSETTNSIRLRAWTVKNGTIDSSSSFLSPIIPLHYNTFSQAVDLDGDGRTDFAFENGGKLNVIYSKSTSFSSATSFSNVAIPAANRNMTVFAPYSYFFEYSSTNPKRMAADKAPADWFADMDSNGLADFIHYDGSKFNVYLNQKGSFANPIQISGTSNYFINDFIDMDSDGKSEYVRLVQYSENAQYTALSSQLDDLNSQAQTITNTYNTENNVLNSIINSGVSSVSSSDLNSVIDYYLKGCTYYIASLSLNYSMDDIVLVLNSSGENVACLNTDVNYTDITQLQAALAGGTILASNTLTNDLQLVYANEISPINTQISNVQSQLNTINANSNGTIRYRLDVTTFDLTKKTSATSQYDLGTSADRLQSFFGDVNSDGLPDFLTVVGTKIKVSLNTGNGFASQISSDLNLSDGKKATQFNFGDVNADGLEDVILYNKDSQNVESYLSNGSGSLTYNSSYGFGSFALSEQTTNGVYKADIGKLTIQDTNGDGFADALLVKLWMDKTQGHVFARNSNLKTAQEDDLVSVSNRVQTSTASYTAKHLHSGAIQSGTGDYPNLVDSSPGFLVTTLNTNLGSNITIGETFQYYNARLYSGVRSLARGLGFATFTEKDSGTGFYTITEYFQTDYRLAGIESTQRSYNSSGNLMRETIQSGFQFPNPYGTEISAATNISKSSYHNGDLEVSSNEEISYDNYGFPTNQIETIGNHTVITTNTYSHDTSNWRIGRTTRTKKTVDGGLVQDQLFSYSGDSINSLTQFPGNSVEQTSTFTYDSLGNPITITNAIGATTTLSYDAALSLFPSQSINALGHVTKTEYDISLGVEISKTDPNGAKSSKTYDPFGRLLTVTYPGNEGWNESYEYSNTGKYDLNDLSSNESIKKIVRDTTSGVETVVVQYTDPMGKVIRTISDTATSGVNLIEDTVYDYTKDTISKKTKPYFSNGTPIWITYQYDDPDFRLTREMTPDSGGNIATTISYNGLTTTISIQYPDGQTKTIVTVKNELGQEVSKSQNGKTITTTYAPNGQPSIIADPTGKTTTFTYDISGRRISVSDQNSGTVSFSYDLLGRILKQTDARGKSIDLTYDPLDRVLTKTASGGETPVTYTYDENSVSYAIGRTTKIIDSSGSTEFSYNAQGKPTLQKKTIDDIALINEIEYDSLGRETDLTYPDGTKVHQSYSLNGNLQEVTMDSVDGTSVGISVAKYEGPIFADGSPTFRKIAGNGVTTDTVINSINFRTSQLISKKEDGTTLSNLSYGYDGPGNILTITDNYKSVNNQTFTYDTYNRITKAVGNYGTENYVYADNGNLIQKGDYTFTYGDSSHVNAVTKAYSQTSGTLTYSYDASGNMIFRNGDVLLYDTFGKMKEVDFADGGEIEYSYNYAGNRIRTLNKKTNAFTYYFDDLYEIINAPGVPSKHTVYIKGFQGEILTQITREDAVLVTKNTVANTSLASEIRSWLDDAGICSGVLIDCEKYWKNRFTSPTIQLFTYSKYFHQGIPTIYTRIGYILFFLTLLYAGYPFFLKGNEVLKRMKYVGLGSPILLLSVFGVLILEDCNGILGTKHKNAPWFLLAGTSFNSDITPVSPNQPGKSNSSSKAGTPAVGAYFYQTDHLGSTTMLTDGYGNQVTGPGQSGVSFISYKPYGEINYANSTGPDIFRYKFTGQMSDSETGMYYYKSRYYDAFLGRFAQADDRFDQGINGLNRYMYVGGNPVNSVDPNGHSWLSNSLSKAGNWLKKSLFIKSMGLLDPNRIDTGGVGRSIQERTFISHDRWRPFENRKVGKDFRRAFYHPSSKHGLDYQKQGAVYGYLLTGTIEGAYMGYKLGASKNQSIAAKRERNFQVLVGSIEIIGALFIAYFGPGWSYPIAGAMASDGGSRIENNKSNLAESNYQCSLTIAINYYASQPTYDSFGNVQPGRTVFTQDQVAKECSQSD</sequence>
<dbReference type="Pfam" id="PF05593">
    <property type="entry name" value="RHS_repeat"/>
    <property type="match status" value="2"/>
</dbReference>
<dbReference type="NCBIfam" id="TIGR01643">
    <property type="entry name" value="YD_repeat_2x"/>
    <property type="match status" value="2"/>
</dbReference>
<dbReference type="InterPro" id="IPR022385">
    <property type="entry name" value="Rhs_assc_core"/>
</dbReference>
<dbReference type="GO" id="GO:0005576">
    <property type="term" value="C:extracellular region"/>
    <property type="evidence" value="ECO:0007669"/>
    <property type="project" value="UniProtKB-SubCell"/>
</dbReference>
<dbReference type="OrthoDB" id="311748at2"/>
<evidence type="ECO:0000256" key="4">
    <source>
        <dbReference type="ARBA" id="ARBA00023026"/>
    </source>
</evidence>
<dbReference type="NCBIfam" id="TIGR03696">
    <property type="entry name" value="Rhs_assc_core"/>
    <property type="match status" value="1"/>
</dbReference>
<keyword evidence="3" id="KW-0732">Signal</keyword>
<dbReference type="Pfam" id="PF13517">
    <property type="entry name" value="FG-GAP_3"/>
    <property type="match status" value="1"/>
</dbReference>
<evidence type="ECO:0008006" key="8">
    <source>
        <dbReference type="Google" id="ProtNLM"/>
    </source>
</evidence>
<dbReference type="InterPro" id="IPR013517">
    <property type="entry name" value="FG-GAP"/>
</dbReference>
<proteinExistence type="predicted"/>
<organism evidence="6 7">
    <name type="scientific">Leptospira dzoumogneensis</name>
    <dbReference type="NCBI Taxonomy" id="2484904"/>
    <lineage>
        <taxon>Bacteria</taxon>
        <taxon>Pseudomonadati</taxon>
        <taxon>Spirochaetota</taxon>
        <taxon>Spirochaetia</taxon>
        <taxon>Leptospirales</taxon>
        <taxon>Leptospiraceae</taxon>
        <taxon>Leptospira</taxon>
    </lineage>
</organism>
<evidence type="ECO:0000313" key="6">
    <source>
        <dbReference type="EMBL" id="TGM97800.1"/>
    </source>
</evidence>
<evidence type="ECO:0000313" key="7">
    <source>
        <dbReference type="Proteomes" id="UP000297241"/>
    </source>
</evidence>
<dbReference type="Gene3D" id="2.180.10.10">
    <property type="entry name" value="RHS repeat-associated core"/>
    <property type="match status" value="3"/>
</dbReference>
<keyword evidence="5" id="KW-1133">Transmembrane helix</keyword>
<accession>A0A4Z1ARX1</accession>
<dbReference type="EMBL" id="RQHS01000019">
    <property type="protein sequence ID" value="TGM97800.1"/>
    <property type="molecule type" value="Genomic_DNA"/>
</dbReference>
<feature type="transmembrane region" description="Helical" evidence="5">
    <location>
        <begin position="1927"/>
        <end position="1948"/>
    </location>
</feature>
<comment type="caution">
    <text evidence="6">The sequence shown here is derived from an EMBL/GenBank/DDBJ whole genome shotgun (WGS) entry which is preliminary data.</text>
</comment>
<protein>
    <recommendedName>
        <fullName evidence="8">Type IV secretion protein Rhs</fullName>
    </recommendedName>
</protein>
<dbReference type="PANTHER" id="PTHR32305">
    <property type="match status" value="1"/>
</dbReference>
<dbReference type="InterPro" id="IPR031325">
    <property type="entry name" value="RHS_repeat"/>
</dbReference>
<keyword evidence="5" id="KW-0472">Membrane</keyword>
<evidence type="ECO:0000256" key="3">
    <source>
        <dbReference type="ARBA" id="ARBA00022729"/>
    </source>
</evidence>
<name>A0A4Z1ARX1_9LEPT</name>
<keyword evidence="5" id="KW-0812">Transmembrane</keyword>
<dbReference type="GO" id="GO:0005737">
    <property type="term" value="C:cytoplasm"/>
    <property type="evidence" value="ECO:0007669"/>
    <property type="project" value="InterPro"/>
</dbReference>
<evidence type="ECO:0000256" key="5">
    <source>
        <dbReference type="SAM" id="Phobius"/>
    </source>
</evidence>
<feature type="transmembrane region" description="Helical" evidence="5">
    <location>
        <begin position="1960"/>
        <end position="1978"/>
    </location>
</feature>
<evidence type="ECO:0000256" key="1">
    <source>
        <dbReference type="ARBA" id="ARBA00004613"/>
    </source>
</evidence>
<dbReference type="InterPro" id="IPR050708">
    <property type="entry name" value="T6SS_VgrG/RHS"/>
</dbReference>
<reference evidence="6" key="1">
    <citation type="journal article" date="2019" name="PLoS Negl. Trop. Dis.">
        <title>Revisiting the worldwide diversity of Leptospira species in the environment.</title>
        <authorList>
            <person name="Vincent A.T."/>
            <person name="Schiettekatte O."/>
            <person name="Bourhy P."/>
            <person name="Veyrier F.J."/>
            <person name="Picardeau M."/>
        </authorList>
    </citation>
    <scope>NUCLEOTIDE SEQUENCE [LARGE SCALE GENOMIC DNA]</scope>
    <source>
        <strain evidence="6">201601113</strain>
    </source>
</reference>
<dbReference type="InterPro" id="IPR028994">
    <property type="entry name" value="Integrin_alpha_N"/>
</dbReference>
<keyword evidence="7" id="KW-1185">Reference proteome</keyword>
<keyword evidence="4" id="KW-0843">Virulence</keyword>
<dbReference type="InterPro" id="IPR006530">
    <property type="entry name" value="YD"/>
</dbReference>
<keyword evidence="2" id="KW-0964">Secreted</keyword>
<dbReference type="InterPro" id="IPR003284">
    <property type="entry name" value="Sal_SpvB"/>
</dbReference>
<dbReference type="SUPFAM" id="SSF69318">
    <property type="entry name" value="Integrin alpha N-terminal domain"/>
    <property type="match status" value="2"/>
</dbReference>